<dbReference type="EMBL" id="MT142649">
    <property type="protein sequence ID" value="QJA86641.1"/>
    <property type="molecule type" value="Genomic_DNA"/>
</dbReference>
<reference evidence="1" key="1">
    <citation type="submission" date="2020-03" db="EMBL/GenBank/DDBJ databases">
        <title>The deep terrestrial virosphere.</title>
        <authorList>
            <person name="Holmfeldt K."/>
            <person name="Nilsson E."/>
            <person name="Simone D."/>
            <person name="Lopez-Fernandez M."/>
            <person name="Wu X."/>
            <person name="de Brujin I."/>
            <person name="Lundin D."/>
            <person name="Andersson A."/>
            <person name="Bertilsson S."/>
            <person name="Dopson M."/>
        </authorList>
    </citation>
    <scope>NUCLEOTIDE SEQUENCE</scope>
    <source>
        <strain evidence="1">MM415B03149</strain>
    </source>
</reference>
<organism evidence="1">
    <name type="scientific">viral metagenome</name>
    <dbReference type="NCBI Taxonomy" id="1070528"/>
    <lineage>
        <taxon>unclassified sequences</taxon>
        <taxon>metagenomes</taxon>
        <taxon>organismal metagenomes</taxon>
    </lineage>
</organism>
<dbReference type="AlphaFoldDB" id="A0A6M3KYJ2"/>
<sequence>MAIPIGSTPVLRGKDAVAFITTIYKNANKPVSIVPTPKLKQASKLIKANKDNEIIYIM</sequence>
<accession>A0A6M3KYJ2</accession>
<name>A0A6M3KYJ2_9ZZZZ</name>
<protein>
    <submittedName>
        <fullName evidence="1">Uncharacterized protein</fullName>
    </submittedName>
</protein>
<proteinExistence type="predicted"/>
<evidence type="ECO:0000313" key="1">
    <source>
        <dbReference type="EMBL" id="QJA86641.1"/>
    </source>
</evidence>
<gene>
    <name evidence="1" type="ORF">MM415B03149_0008</name>
</gene>